<keyword evidence="6" id="KW-0653">Protein transport</keyword>
<dbReference type="EMBL" id="DXGG01000223">
    <property type="protein sequence ID" value="HIW88029.1"/>
    <property type="molecule type" value="Genomic_DNA"/>
</dbReference>
<proteinExistence type="inferred from homology"/>
<dbReference type="Pfam" id="PF01618">
    <property type="entry name" value="MotA_ExbB"/>
    <property type="match status" value="1"/>
</dbReference>
<evidence type="ECO:0000256" key="2">
    <source>
        <dbReference type="ARBA" id="ARBA00022475"/>
    </source>
</evidence>
<dbReference type="GO" id="GO:0005886">
    <property type="term" value="C:plasma membrane"/>
    <property type="evidence" value="ECO:0007669"/>
    <property type="project" value="UniProtKB-SubCell"/>
</dbReference>
<evidence type="ECO:0000256" key="3">
    <source>
        <dbReference type="ARBA" id="ARBA00022692"/>
    </source>
</evidence>
<keyword evidence="4 7" id="KW-1133">Transmembrane helix</keyword>
<evidence type="ECO:0000313" key="9">
    <source>
        <dbReference type="EMBL" id="HIW88029.1"/>
    </source>
</evidence>
<comment type="caution">
    <text evidence="9">The sequence shown here is derived from an EMBL/GenBank/DDBJ whole genome shotgun (WGS) entry which is preliminary data.</text>
</comment>
<accession>A0A9D1RI17</accession>
<feature type="domain" description="MotA/TolQ/ExbB proton channel" evidence="8">
    <location>
        <begin position="95"/>
        <end position="215"/>
    </location>
</feature>
<organism evidence="9 10">
    <name type="scientific">Candidatus Onthomorpha intestinigallinarum</name>
    <dbReference type="NCBI Taxonomy" id="2840880"/>
    <lineage>
        <taxon>Bacteria</taxon>
        <taxon>Pseudomonadati</taxon>
        <taxon>Bacteroidota</taxon>
        <taxon>Bacteroidia</taxon>
        <taxon>Bacteroidales</taxon>
        <taxon>Candidatus Onthomorpha</taxon>
    </lineage>
</organism>
<gene>
    <name evidence="9" type="ORF">IAC47_07165</name>
</gene>
<comment type="subcellular location">
    <subcellularLocation>
        <location evidence="1">Cell membrane</location>
        <topology evidence="1">Multi-pass membrane protein</topology>
    </subcellularLocation>
    <subcellularLocation>
        <location evidence="6">Membrane</location>
        <topology evidence="6">Multi-pass membrane protein</topology>
    </subcellularLocation>
</comment>
<feature type="transmembrane region" description="Helical" evidence="7">
    <location>
        <begin position="36"/>
        <end position="55"/>
    </location>
</feature>
<evidence type="ECO:0000256" key="5">
    <source>
        <dbReference type="ARBA" id="ARBA00023136"/>
    </source>
</evidence>
<protein>
    <submittedName>
        <fullName evidence="9">MotA/TolQ/ExbB proton channel family protein</fullName>
    </submittedName>
</protein>
<dbReference type="PANTHER" id="PTHR30625:SF17">
    <property type="entry name" value="TOLQ-RELATED"/>
    <property type="match status" value="1"/>
</dbReference>
<evidence type="ECO:0000256" key="4">
    <source>
        <dbReference type="ARBA" id="ARBA00022989"/>
    </source>
</evidence>
<dbReference type="GO" id="GO:0017038">
    <property type="term" value="P:protein import"/>
    <property type="evidence" value="ECO:0007669"/>
    <property type="project" value="TreeGrafter"/>
</dbReference>
<comment type="similarity">
    <text evidence="6">Belongs to the exbB/tolQ family.</text>
</comment>
<evidence type="ECO:0000256" key="6">
    <source>
        <dbReference type="RuleBase" id="RU004057"/>
    </source>
</evidence>
<dbReference type="PANTHER" id="PTHR30625">
    <property type="entry name" value="PROTEIN TOLQ"/>
    <property type="match status" value="1"/>
</dbReference>
<keyword evidence="6" id="KW-0813">Transport</keyword>
<feature type="transmembrane region" description="Helical" evidence="7">
    <location>
        <begin position="178"/>
        <end position="204"/>
    </location>
</feature>
<keyword evidence="3 7" id="KW-0812">Transmembrane</keyword>
<keyword evidence="5 7" id="KW-0472">Membrane</keyword>
<evidence type="ECO:0000313" key="10">
    <source>
        <dbReference type="Proteomes" id="UP000824267"/>
    </source>
</evidence>
<reference evidence="9" key="1">
    <citation type="journal article" date="2021" name="PeerJ">
        <title>Extensive microbial diversity within the chicken gut microbiome revealed by metagenomics and culture.</title>
        <authorList>
            <person name="Gilroy R."/>
            <person name="Ravi A."/>
            <person name="Getino M."/>
            <person name="Pursley I."/>
            <person name="Horton D.L."/>
            <person name="Alikhan N.F."/>
            <person name="Baker D."/>
            <person name="Gharbi K."/>
            <person name="Hall N."/>
            <person name="Watson M."/>
            <person name="Adriaenssens E.M."/>
            <person name="Foster-Nyarko E."/>
            <person name="Jarju S."/>
            <person name="Secka A."/>
            <person name="Antonio M."/>
            <person name="Oren A."/>
            <person name="Chaudhuri R.R."/>
            <person name="La Ragione R."/>
            <person name="Hildebrand F."/>
            <person name="Pallen M.J."/>
        </authorList>
    </citation>
    <scope>NUCLEOTIDE SEQUENCE</scope>
    <source>
        <strain evidence="9">Gambia16-930</strain>
    </source>
</reference>
<dbReference type="Proteomes" id="UP000824267">
    <property type="component" value="Unassembled WGS sequence"/>
</dbReference>
<dbReference type="InterPro" id="IPR050790">
    <property type="entry name" value="ExbB/TolQ_transport"/>
</dbReference>
<name>A0A9D1RI17_9BACT</name>
<dbReference type="InterPro" id="IPR002898">
    <property type="entry name" value="MotA_ExbB_proton_chnl"/>
</dbReference>
<evidence type="ECO:0000256" key="7">
    <source>
        <dbReference type="SAM" id="Phobius"/>
    </source>
</evidence>
<keyword evidence="2" id="KW-1003">Cell membrane</keyword>
<dbReference type="AlphaFoldDB" id="A0A9D1RI17"/>
<evidence type="ECO:0000256" key="1">
    <source>
        <dbReference type="ARBA" id="ARBA00004651"/>
    </source>
</evidence>
<sequence>MLENILLQITTTGTEVAAQVAENTAKMNIFSLAAKGGWIMIVLAILSIVAVYIFVERFMALKKALQEDKSFMDNVKNYIHRGDLKGARSITESNDSPIGRMISKGLSRLGRPLNDINQAVENVGKLEVARLESGVSMVGTIAAIAPSLGFLGTVTGMVKAFFDMSTAGNNIDIQLLSGGIYEAMVTTVGGLIVGIIANFLYSILVGQINKVVFMLEARTMEFMDLLHEPAQ</sequence>
<evidence type="ECO:0000259" key="8">
    <source>
        <dbReference type="Pfam" id="PF01618"/>
    </source>
</evidence>
<reference evidence="9" key="2">
    <citation type="submission" date="2021-04" db="EMBL/GenBank/DDBJ databases">
        <authorList>
            <person name="Gilroy R."/>
        </authorList>
    </citation>
    <scope>NUCLEOTIDE SEQUENCE</scope>
    <source>
        <strain evidence="9">Gambia16-930</strain>
    </source>
</reference>
<feature type="transmembrane region" description="Helical" evidence="7">
    <location>
        <begin position="135"/>
        <end position="158"/>
    </location>
</feature>